<evidence type="ECO:0000256" key="8">
    <source>
        <dbReference type="ARBA" id="ARBA00022989"/>
    </source>
</evidence>
<evidence type="ECO:0000313" key="15">
    <source>
        <dbReference type="Proteomes" id="UP000041601"/>
    </source>
</evidence>
<keyword evidence="9 11" id="KW-0472">Membrane</keyword>
<evidence type="ECO:0000256" key="5">
    <source>
        <dbReference type="ARBA" id="ARBA00022519"/>
    </source>
</evidence>
<sequence length="275" mass="30329">MSIRQSKGSVIFFWVSALLTSGVHIYLIWLLSNTTTPPAYTEVSPVAIMIAVSTEPEFTQHMEQDSVVGITQNINEPVTELSEHQPEVVSHILAAPEHSNAALIVEREVNEPQKELNKAKRPQQKVMTPRQPINERTPENQSNPSAPAVVTSTPLSGESHRVAAAANSHSLHNQQSKMNWKSRLQGHLAGFKRYPPRARKQRQQGTVIIRFVVNKEGDVLSTKLVKSSGVIALDQEALAVVKRAQPLPQPPAGLLSNGQISLTMPIGFELKSKKW</sequence>
<dbReference type="Proteomes" id="UP000048841">
    <property type="component" value="Unassembled WGS sequence"/>
</dbReference>
<dbReference type="PANTHER" id="PTHR33446">
    <property type="entry name" value="PROTEIN TONB-RELATED"/>
    <property type="match status" value="1"/>
</dbReference>
<dbReference type="NCBIfam" id="TIGR01352">
    <property type="entry name" value="tonB_Cterm"/>
    <property type="match status" value="1"/>
</dbReference>
<dbReference type="PANTHER" id="PTHR33446:SF2">
    <property type="entry name" value="PROTEIN TONB"/>
    <property type="match status" value="1"/>
</dbReference>
<dbReference type="InterPro" id="IPR037682">
    <property type="entry name" value="TonB_C"/>
</dbReference>
<dbReference type="Pfam" id="PF03544">
    <property type="entry name" value="TonB_C"/>
    <property type="match status" value="1"/>
</dbReference>
<keyword evidence="15" id="KW-1185">Reference proteome</keyword>
<evidence type="ECO:0000256" key="11">
    <source>
        <dbReference type="SAM" id="Phobius"/>
    </source>
</evidence>
<evidence type="ECO:0000256" key="1">
    <source>
        <dbReference type="ARBA" id="ARBA00004383"/>
    </source>
</evidence>
<dbReference type="GO" id="GO:0031992">
    <property type="term" value="F:energy transducer activity"/>
    <property type="evidence" value="ECO:0007669"/>
    <property type="project" value="TreeGrafter"/>
</dbReference>
<dbReference type="InterPro" id="IPR006260">
    <property type="entry name" value="TonB/TolA_C"/>
</dbReference>
<organism evidence="13 16">
    <name type="scientific">Yersinia enterocolitica</name>
    <dbReference type="NCBI Taxonomy" id="630"/>
    <lineage>
        <taxon>Bacteria</taxon>
        <taxon>Pseudomonadati</taxon>
        <taxon>Pseudomonadota</taxon>
        <taxon>Gammaproteobacteria</taxon>
        <taxon>Enterobacterales</taxon>
        <taxon>Yersiniaceae</taxon>
        <taxon>Yersinia</taxon>
    </lineage>
</organism>
<dbReference type="EMBL" id="CPXJ01000107">
    <property type="protein sequence ID" value="CNE73320.1"/>
    <property type="molecule type" value="Genomic_DNA"/>
</dbReference>
<dbReference type="Proteomes" id="UP000041601">
    <property type="component" value="Unassembled WGS sequence"/>
</dbReference>
<gene>
    <name evidence="13" type="ORF">ERS137941_03380</name>
    <name evidence="14" type="ORF">ERS137959_04545</name>
</gene>
<dbReference type="GO" id="GO:0015031">
    <property type="term" value="P:protein transport"/>
    <property type="evidence" value="ECO:0007669"/>
    <property type="project" value="UniProtKB-KW"/>
</dbReference>
<evidence type="ECO:0000313" key="14">
    <source>
        <dbReference type="EMBL" id="CNE73320.1"/>
    </source>
</evidence>
<evidence type="ECO:0000256" key="3">
    <source>
        <dbReference type="ARBA" id="ARBA00022448"/>
    </source>
</evidence>
<evidence type="ECO:0000256" key="10">
    <source>
        <dbReference type="SAM" id="MobiDB-lite"/>
    </source>
</evidence>
<evidence type="ECO:0000259" key="12">
    <source>
        <dbReference type="PROSITE" id="PS52015"/>
    </source>
</evidence>
<evidence type="ECO:0000313" key="16">
    <source>
        <dbReference type="Proteomes" id="UP000048841"/>
    </source>
</evidence>
<keyword evidence="3" id="KW-0813">Transport</keyword>
<feature type="compositionally biased region" description="Polar residues" evidence="10">
    <location>
        <begin position="139"/>
        <end position="153"/>
    </location>
</feature>
<feature type="domain" description="TonB C-terminal" evidence="12">
    <location>
        <begin position="179"/>
        <end position="275"/>
    </location>
</feature>
<keyword evidence="8 11" id="KW-1133">Transmembrane helix</keyword>
<dbReference type="EMBL" id="CGBR01000030">
    <property type="protein sequence ID" value="CFQ70971.1"/>
    <property type="molecule type" value="Genomic_DNA"/>
</dbReference>
<dbReference type="GO" id="GO:0055085">
    <property type="term" value="P:transmembrane transport"/>
    <property type="evidence" value="ECO:0007669"/>
    <property type="project" value="InterPro"/>
</dbReference>
<accession>A0A0E1NH68</accession>
<comment type="similarity">
    <text evidence="2">Belongs to the TonB family.</text>
</comment>
<dbReference type="SUPFAM" id="SSF74653">
    <property type="entry name" value="TolA/TonB C-terminal domain"/>
    <property type="match status" value="1"/>
</dbReference>
<keyword evidence="6 11" id="KW-0812">Transmembrane</keyword>
<feature type="transmembrane region" description="Helical" evidence="11">
    <location>
        <begin position="12"/>
        <end position="31"/>
    </location>
</feature>
<dbReference type="GO" id="GO:0098797">
    <property type="term" value="C:plasma membrane protein complex"/>
    <property type="evidence" value="ECO:0007669"/>
    <property type="project" value="TreeGrafter"/>
</dbReference>
<dbReference type="PROSITE" id="PS52015">
    <property type="entry name" value="TONB_CTD"/>
    <property type="match status" value="1"/>
</dbReference>
<reference evidence="14 15" key="1">
    <citation type="submission" date="2015-03" db="EMBL/GenBank/DDBJ databases">
        <authorList>
            <consortium name="Pathogen Informatics"/>
            <person name="Murphy D."/>
        </authorList>
    </citation>
    <scope>NUCLEOTIDE SEQUENCE [LARGE SCALE GENOMIC DNA]</scope>
    <source>
        <strain evidence="14 15">IP05342</strain>
    </source>
</reference>
<proteinExistence type="inferred from homology"/>
<dbReference type="KEGG" id="yet:CH48_1809"/>
<evidence type="ECO:0000256" key="2">
    <source>
        <dbReference type="ARBA" id="ARBA00006555"/>
    </source>
</evidence>
<dbReference type="Gene3D" id="3.30.1150.10">
    <property type="match status" value="1"/>
</dbReference>
<comment type="subcellular location">
    <subcellularLocation>
        <location evidence="1">Cell inner membrane</location>
        <topology evidence="1">Single-pass membrane protein</topology>
        <orientation evidence="1">Periplasmic side</orientation>
    </subcellularLocation>
</comment>
<keyword evidence="4" id="KW-1003">Cell membrane</keyword>
<evidence type="ECO:0000256" key="9">
    <source>
        <dbReference type="ARBA" id="ARBA00023136"/>
    </source>
</evidence>
<dbReference type="AlphaFoldDB" id="A0A0E1NH68"/>
<dbReference type="InterPro" id="IPR051045">
    <property type="entry name" value="TonB-dependent_transducer"/>
</dbReference>
<reference evidence="13 16" key="2">
    <citation type="submission" date="2015-03" db="EMBL/GenBank/DDBJ databases">
        <authorList>
            <person name="Murphy D."/>
        </authorList>
    </citation>
    <scope>NUCLEOTIDE SEQUENCE [LARGE SCALE GENOMIC DNA]</scope>
    <source>
        <strain evidence="13 16">IP26249</strain>
    </source>
</reference>
<name>A0A0E1NH68_YEREN</name>
<evidence type="ECO:0000256" key="6">
    <source>
        <dbReference type="ARBA" id="ARBA00022692"/>
    </source>
</evidence>
<feature type="region of interest" description="Disordered" evidence="10">
    <location>
        <begin position="111"/>
        <end position="153"/>
    </location>
</feature>
<evidence type="ECO:0000256" key="4">
    <source>
        <dbReference type="ARBA" id="ARBA00022475"/>
    </source>
</evidence>
<protein>
    <submittedName>
        <fullName evidence="13 14">TonB protein</fullName>
    </submittedName>
</protein>
<evidence type="ECO:0000256" key="7">
    <source>
        <dbReference type="ARBA" id="ARBA00022927"/>
    </source>
</evidence>
<evidence type="ECO:0000313" key="13">
    <source>
        <dbReference type="EMBL" id="CFQ70971.1"/>
    </source>
</evidence>
<dbReference type="RefSeq" id="WP_164492673.1">
    <property type="nucleotide sequence ID" value="NZ_CGBR01000030.1"/>
</dbReference>
<keyword evidence="5" id="KW-0997">Cell inner membrane</keyword>
<dbReference type="PATRIC" id="fig|630.30.peg.2514"/>
<keyword evidence="7" id="KW-0653">Protein transport</keyword>